<feature type="transmembrane region" description="Helical" evidence="7">
    <location>
        <begin position="109"/>
        <end position="129"/>
    </location>
</feature>
<dbReference type="GO" id="GO:0005886">
    <property type="term" value="C:plasma membrane"/>
    <property type="evidence" value="ECO:0007669"/>
    <property type="project" value="UniProtKB-SubCell"/>
</dbReference>
<dbReference type="Proteomes" id="UP000191153">
    <property type="component" value="Unassembled WGS sequence"/>
</dbReference>
<evidence type="ECO:0000256" key="6">
    <source>
        <dbReference type="ARBA" id="ARBA00023136"/>
    </source>
</evidence>
<reference evidence="8 9" key="1">
    <citation type="submission" date="2017-02" db="EMBL/GenBank/DDBJ databases">
        <authorList>
            <person name="Peterson S.W."/>
        </authorList>
    </citation>
    <scope>NUCLEOTIDE SEQUENCE [LARGE SCALE GENOMIC DNA]</scope>
    <source>
        <strain evidence="8 9">ATCC 700028</strain>
    </source>
</reference>
<organism evidence="8 9">
    <name type="scientific">Cetobacterium ceti</name>
    <dbReference type="NCBI Taxonomy" id="180163"/>
    <lineage>
        <taxon>Bacteria</taxon>
        <taxon>Fusobacteriati</taxon>
        <taxon>Fusobacteriota</taxon>
        <taxon>Fusobacteriia</taxon>
        <taxon>Fusobacteriales</taxon>
        <taxon>Fusobacteriaceae</taxon>
        <taxon>Cetobacterium</taxon>
    </lineage>
</organism>
<gene>
    <name evidence="8" type="ORF">SAMN02745174_00844</name>
</gene>
<keyword evidence="5 7" id="KW-1133">Transmembrane helix</keyword>
<evidence type="ECO:0000313" key="9">
    <source>
        <dbReference type="Proteomes" id="UP000191153"/>
    </source>
</evidence>
<keyword evidence="3" id="KW-1003">Cell membrane</keyword>
<evidence type="ECO:0000256" key="2">
    <source>
        <dbReference type="ARBA" id="ARBA00005262"/>
    </source>
</evidence>
<keyword evidence="4 7" id="KW-0812">Transmembrane</keyword>
<dbReference type="InterPro" id="IPR052518">
    <property type="entry name" value="CHR_Transporter"/>
</dbReference>
<evidence type="ECO:0000256" key="3">
    <source>
        <dbReference type="ARBA" id="ARBA00022475"/>
    </source>
</evidence>
<dbReference type="PANTHER" id="PTHR43663">
    <property type="entry name" value="CHROMATE TRANSPORT PROTEIN-RELATED"/>
    <property type="match status" value="1"/>
</dbReference>
<evidence type="ECO:0000256" key="1">
    <source>
        <dbReference type="ARBA" id="ARBA00004651"/>
    </source>
</evidence>
<feature type="transmembrane region" description="Helical" evidence="7">
    <location>
        <begin position="141"/>
        <end position="173"/>
    </location>
</feature>
<comment type="subcellular location">
    <subcellularLocation>
        <location evidence="1">Cell membrane</location>
        <topology evidence="1">Multi-pass membrane protein</topology>
    </subcellularLocation>
</comment>
<comment type="similarity">
    <text evidence="2">Belongs to the chromate ion transporter (CHR) (TC 2.A.51) family.</text>
</comment>
<feature type="transmembrane region" description="Helical" evidence="7">
    <location>
        <begin position="6"/>
        <end position="27"/>
    </location>
</feature>
<evidence type="ECO:0000256" key="4">
    <source>
        <dbReference type="ARBA" id="ARBA00022692"/>
    </source>
</evidence>
<dbReference type="InterPro" id="IPR003370">
    <property type="entry name" value="Chromate_transpt"/>
</dbReference>
<dbReference type="Pfam" id="PF02417">
    <property type="entry name" value="Chromate_transp"/>
    <property type="match status" value="1"/>
</dbReference>
<feature type="transmembrane region" description="Helical" evidence="7">
    <location>
        <begin position="76"/>
        <end position="97"/>
    </location>
</feature>
<dbReference type="PANTHER" id="PTHR43663:SF1">
    <property type="entry name" value="CHROMATE TRANSPORTER"/>
    <property type="match status" value="1"/>
</dbReference>
<sequence>MGLELFYSFFKIGLFTFGGGYAMIPLIEKEIMEEKHWISKNELLEIISISQMTPGTIAINAATFVGKKVGGIKGSIMATLGVTFPSLIIITLISILFSKDFDHPIVQKIFFGLRAGISAMILISVIKLFKNGIKCKIGIGIFIVTLICLLFSILPPIELILLFGLGSILIHYIKKRGKLK</sequence>
<dbReference type="AlphaFoldDB" id="A0A1T4LH70"/>
<dbReference type="OrthoDB" id="9027281at2"/>
<dbReference type="GO" id="GO:0015109">
    <property type="term" value="F:chromate transmembrane transporter activity"/>
    <property type="evidence" value="ECO:0007669"/>
    <property type="project" value="InterPro"/>
</dbReference>
<dbReference type="STRING" id="180163.SAMN02745174_00844"/>
<dbReference type="EMBL" id="FUWX01000006">
    <property type="protein sequence ID" value="SJZ53887.1"/>
    <property type="molecule type" value="Genomic_DNA"/>
</dbReference>
<proteinExistence type="inferred from homology"/>
<accession>A0A1T4LH70</accession>
<keyword evidence="9" id="KW-1185">Reference proteome</keyword>
<evidence type="ECO:0000256" key="5">
    <source>
        <dbReference type="ARBA" id="ARBA00022989"/>
    </source>
</evidence>
<evidence type="ECO:0000256" key="7">
    <source>
        <dbReference type="SAM" id="Phobius"/>
    </source>
</evidence>
<name>A0A1T4LH70_9FUSO</name>
<protein>
    <submittedName>
        <fullName evidence="8">Chromate transporter</fullName>
    </submittedName>
</protein>
<dbReference type="RefSeq" id="WP_078693377.1">
    <property type="nucleotide sequence ID" value="NZ_FUWX01000006.1"/>
</dbReference>
<evidence type="ECO:0000313" key="8">
    <source>
        <dbReference type="EMBL" id="SJZ53887.1"/>
    </source>
</evidence>
<keyword evidence="6 7" id="KW-0472">Membrane</keyword>